<dbReference type="Pfam" id="PF13966">
    <property type="entry name" value="zf-RVT"/>
    <property type="match status" value="1"/>
</dbReference>
<dbReference type="InterPro" id="IPR000477">
    <property type="entry name" value="RT_dom"/>
</dbReference>
<dbReference type="PANTHER" id="PTHR33116:SF86">
    <property type="entry name" value="REVERSE TRANSCRIPTASE DOMAIN-CONTAINING PROTEIN"/>
    <property type="match status" value="1"/>
</dbReference>
<comment type="caution">
    <text evidence="2">The sequence shown here is derived from an EMBL/GenBank/DDBJ whole genome shotgun (WGS) entry which is preliminary data.</text>
</comment>
<reference evidence="2" key="1">
    <citation type="submission" date="2020-06" db="EMBL/GenBank/DDBJ databases">
        <authorList>
            <person name="Li T."/>
            <person name="Hu X."/>
            <person name="Zhang T."/>
            <person name="Song X."/>
            <person name="Zhang H."/>
            <person name="Dai N."/>
            <person name="Sheng W."/>
            <person name="Hou X."/>
            <person name="Wei L."/>
        </authorList>
    </citation>
    <scope>NUCLEOTIDE SEQUENCE</scope>
    <source>
        <strain evidence="2">KEN1</strain>
        <tissue evidence="2">Leaf</tissue>
    </source>
</reference>
<dbReference type="PANTHER" id="PTHR33116">
    <property type="entry name" value="REVERSE TRANSCRIPTASE ZINC-BINDING DOMAIN-CONTAINING PROTEIN-RELATED-RELATED"/>
    <property type="match status" value="1"/>
</dbReference>
<sequence length="553" mass="61991">MITATKKVEVEELRDSLESFVVKEEILWKQQAKALWLQSGDCNTSFFHAKANERLVRKEIRTIKDANGTEVGDKDGVQRVILDYFRSIFVSTYPSKEALESVLSCLEARVSTTMSEALLQPFTSEEVTIALKQMHPLKSPGPDPERGIRQGDPLSPYLFLICAEALSGMLNRAERMGSISGIAVSWTAPSVSNLVFANDTLLFCQDTDEAMLCIRGILVAFKRASGMKINSHKSVVVFSPNVEEELRERLASILGISVISKHDKFLGLPTISRRSKRELFCVSKIASGEIESMVADFFWNCGNESKIHWNAWSKLCQPKAKGGLNFRRLKEFNLALVAKQACTLGLVPLVYMALHLGCSGSLGSRNSVEDNKWNEALIRQEFCSADAACILGIPLRGPDARDELIWHYERSGRFSVKSAYRVACDLWENGTCSLPRRSWNFIWGSKAPPKVVLFAWSCAWDALPTSANLQRRRVRLNDGCSGCPAEEEDVLHIIFLCSFARLVWAVSGLPWTALSCNFSCTEEWFRGVYGRLDRQEWDFSLSILLGLVDKEKC</sequence>
<protein>
    <submittedName>
        <fullName evidence="2">Mitochondrial protein</fullName>
    </submittedName>
</protein>
<evidence type="ECO:0000259" key="1">
    <source>
        <dbReference type="PROSITE" id="PS50878"/>
    </source>
</evidence>
<gene>
    <name evidence="2" type="ORF">Slati_0837800</name>
</gene>
<dbReference type="PROSITE" id="PS50878">
    <property type="entry name" value="RT_POL"/>
    <property type="match status" value="1"/>
</dbReference>
<organism evidence="2">
    <name type="scientific">Sesamum latifolium</name>
    <dbReference type="NCBI Taxonomy" id="2727402"/>
    <lineage>
        <taxon>Eukaryota</taxon>
        <taxon>Viridiplantae</taxon>
        <taxon>Streptophyta</taxon>
        <taxon>Embryophyta</taxon>
        <taxon>Tracheophyta</taxon>
        <taxon>Spermatophyta</taxon>
        <taxon>Magnoliopsida</taxon>
        <taxon>eudicotyledons</taxon>
        <taxon>Gunneridae</taxon>
        <taxon>Pentapetalae</taxon>
        <taxon>asterids</taxon>
        <taxon>lamiids</taxon>
        <taxon>Lamiales</taxon>
        <taxon>Pedaliaceae</taxon>
        <taxon>Sesamum</taxon>
    </lineage>
</organism>
<proteinExistence type="predicted"/>
<dbReference type="Pfam" id="PF00078">
    <property type="entry name" value="RVT_1"/>
    <property type="match status" value="1"/>
</dbReference>
<name>A0AAW2XMK5_9LAMI</name>
<dbReference type="AlphaFoldDB" id="A0AAW2XMK5"/>
<feature type="domain" description="Reverse transcriptase" evidence="1">
    <location>
        <begin position="1"/>
        <end position="258"/>
    </location>
</feature>
<dbReference type="InterPro" id="IPR026960">
    <property type="entry name" value="RVT-Znf"/>
</dbReference>
<dbReference type="EMBL" id="JACGWN010000003">
    <property type="protein sequence ID" value="KAL0454986.1"/>
    <property type="molecule type" value="Genomic_DNA"/>
</dbReference>
<accession>A0AAW2XMK5</accession>
<evidence type="ECO:0000313" key="2">
    <source>
        <dbReference type="EMBL" id="KAL0454986.1"/>
    </source>
</evidence>
<reference evidence="2" key="2">
    <citation type="journal article" date="2024" name="Plant">
        <title>Genomic evolution and insights into agronomic trait innovations of Sesamum species.</title>
        <authorList>
            <person name="Miao H."/>
            <person name="Wang L."/>
            <person name="Qu L."/>
            <person name="Liu H."/>
            <person name="Sun Y."/>
            <person name="Le M."/>
            <person name="Wang Q."/>
            <person name="Wei S."/>
            <person name="Zheng Y."/>
            <person name="Lin W."/>
            <person name="Duan Y."/>
            <person name="Cao H."/>
            <person name="Xiong S."/>
            <person name="Wang X."/>
            <person name="Wei L."/>
            <person name="Li C."/>
            <person name="Ma Q."/>
            <person name="Ju M."/>
            <person name="Zhao R."/>
            <person name="Li G."/>
            <person name="Mu C."/>
            <person name="Tian Q."/>
            <person name="Mei H."/>
            <person name="Zhang T."/>
            <person name="Gao T."/>
            <person name="Zhang H."/>
        </authorList>
    </citation>
    <scope>NUCLEOTIDE SEQUENCE</scope>
    <source>
        <strain evidence="2">KEN1</strain>
    </source>
</reference>